<reference evidence="1" key="1">
    <citation type="journal article" date="2021" name="J Fungi (Basel)">
        <title>Virulence traits and population genomics of the black yeast Aureobasidium melanogenum.</title>
        <authorList>
            <person name="Cernosa A."/>
            <person name="Sun X."/>
            <person name="Gostincar C."/>
            <person name="Fang C."/>
            <person name="Gunde-Cimerman N."/>
            <person name="Song Z."/>
        </authorList>
    </citation>
    <scope>NUCLEOTIDE SEQUENCE</scope>
    <source>
        <strain evidence="1">EXF-9911</strain>
    </source>
</reference>
<sequence>LGARICLNVSENKDANPSMSKLRGTVGDADFIWCDPNYRTVDFCIHNEVKQQIVGPGILVIGCLNRRSKMQLGYKAGLDRTVTVSWWYKKTGQGLFKPFRLTPSMLADERVDKSWHAASDNPTSRPTKRRLSNNPKLSLCLRTCEVLTYLYPGYISAYLSRSLGFRGCRQIMRESNAAIEPAHNRIDLLTELVHQYKFVSHTSLPS</sequence>
<proteinExistence type="predicted"/>
<feature type="non-terminal residue" evidence="1">
    <location>
        <position position="206"/>
    </location>
</feature>
<name>A0A9P8JFD7_AURME</name>
<accession>A0A9P8JFD7</accession>
<gene>
    <name evidence="1" type="ORF">KCU76_g15</name>
</gene>
<protein>
    <submittedName>
        <fullName evidence="1">Uncharacterized protein</fullName>
    </submittedName>
</protein>
<feature type="non-terminal residue" evidence="1">
    <location>
        <position position="1"/>
    </location>
</feature>
<evidence type="ECO:0000313" key="2">
    <source>
        <dbReference type="Proteomes" id="UP000779574"/>
    </source>
</evidence>
<dbReference type="AlphaFoldDB" id="A0A9P8JFD7"/>
<dbReference type="Proteomes" id="UP000779574">
    <property type="component" value="Unassembled WGS sequence"/>
</dbReference>
<comment type="caution">
    <text evidence="1">The sequence shown here is derived from an EMBL/GenBank/DDBJ whole genome shotgun (WGS) entry which is preliminary data.</text>
</comment>
<evidence type="ECO:0000313" key="1">
    <source>
        <dbReference type="EMBL" id="KAG9701348.1"/>
    </source>
</evidence>
<dbReference type="EMBL" id="JAHFXF010000001">
    <property type="protein sequence ID" value="KAG9701348.1"/>
    <property type="molecule type" value="Genomic_DNA"/>
</dbReference>
<reference evidence="1" key="2">
    <citation type="submission" date="2021-08" db="EMBL/GenBank/DDBJ databases">
        <authorList>
            <person name="Gostincar C."/>
            <person name="Sun X."/>
            <person name="Song Z."/>
            <person name="Gunde-Cimerman N."/>
        </authorList>
    </citation>
    <scope>NUCLEOTIDE SEQUENCE</scope>
    <source>
        <strain evidence="1">EXF-9911</strain>
    </source>
</reference>
<organism evidence="1 2">
    <name type="scientific">Aureobasidium melanogenum</name>
    <name type="common">Aureobasidium pullulans var. melanogenum</name>
    <dbReference type="NCBI Taxonomy" id="46634"/>
    <lineage>
        <taxon>Eukaryota</taxon>
        <taxon>Fungi</taxon>
        <taxon>Dikarya</taxon>
        <taxon>Ascomycota</taxon>
        <taxon>Pezizomycotina</taxon>
        <taxon>Dothideomycetes</taxon>
        <taxon>Dothideomycetidae</taxon>
        <taxon>Dothideales</taxon>
        <taxon>Saccotheciaceae</taxon>
        <taxon>Aureobasidium</taxon>
    </lineage>
</organism>